<accession>A0ABP7ENU4</accession>
<dbReference type="Proteomes" id="UP001499884">
    <property type="component" value="Unassembled WGS sequence"/>
</dbReference>
<feature type="transmembrane region" description="Helical" evidence="1">
    <location>
        <begin position="20"/>
        <end position="39"/>
    </location>
</feature>
<dbReference type="EMBL" id="BAABEP010000009">
    <property type="protein sequence ID" value="GAA3721938.1"/>
    <property type="molecule type" value="Genomic_DNA"/>
</dbReference>
<evidence type="ECO:0000313" key="3">
    <source>
        <dbReference type="Proteomes" id="UP001499884"/>
    </source>
</evidence>
<evidence type="ECO:0000256" key="1">
    <source>
        <dbReference type="SAM" id="Phobius"/>
    </source>
</evidence>
<organism evidence="2 3">
    <name type="scientific">Streptomyces tremellae</name>
    <dbReference type="NCBI Taxonomy" id="1124239"/>
    <lineage>
        <taxon>Bacteria</taxon>
        <taxon>Bacillati</taxon>
        <taxon>Actinomycetota</taxon>
        <taxon>Actinomycetes</taxon>
        <taxon>Kitasatosporales</taxon>
        <taxon>Streptomycetaceae</taxon>
        <taxon>Streptomyces</taxon>
    </lineage>
</organism>
<sequence>MLPGMTRYPSVARTPKARFLTVVAALLAAVLAAFLLAYAR</sequence>
<reference evidence="3" key="1">
    <citation type="journal article" date="2019" name="Int. J. Syst. Evol. Microbiol.">
        <title>The Global Catalogue of Microorganisms (GCM) 10K type strain sequencing project: providing services to taxonomists for standard genome sequencing and annotation.</title>
        <authorList>
            <consortium name="The Broad Institute Genomics Platform"/>
            <consortium name="The Broad Institute Genome Sequencing Center for Infectious Disease"/>
            <person name="Wu L."/>
            <person name="Ma J."/>
        </authorList>
    </citation>
    <scope>NUCLEOTIDE SEQUENCE [LARGE SCALE GENOMIC DNA]</scope>
    <source>
        <strain evidence="3">JCM 30846</strain>
    </source>
</reference>
<name>A0ABP7ENU4_9ACTN</name>
<protein>
    <submittedName>
        <fullName evidence="2">Uncharacterized protein</fullName>
    </submittedName>
</protein>
<comment type="caution">
    <text evidence="2">The sequence shown here is derived from an EMBL/GenBank/DDBJ whole genome shotgun (WGS) entry which is preliminary data.</text>
</comment>
<proteinExistence type="predicted"/>
<evidence type="ECO:0000313" key="2">
    <source>
        <dbReference type="EMBL" id="GAA3721938.1"/>
    </source>
</evidence>
<keyword evidence="1" id="KW-1133">Transmembrane helix</keyword>
<gene>
    <name evidence="2" type="ORF">GCM10023082_19630</name>
</gene>
<keyword evidence="1" id="KW-0472">Membrane</keyword>
<keyword evidence="3" id="KW-1185">Reference proteome</keyword>
<keyword evidence="1" id="KW-0812">Transmembrane</keyword>